<dbReference type="AlphaFoldDB" id="A0AAD7GP86"/>
<dbReference type="GO" id="GO:0006629">
    <property type="term" value="P:lipid metabolic process"/>
    <property type="evidence" value="ECO:0007669"/>
    <property type="project" value="InterPro"/>
</dbReference>
<dbReference type="PANTHER" id="PTHR42921:SF4">
    <property type="entry name" value="ACETOACETYL-COA SYNTHASE (AFU_ORTHOLOGUE AFUA_8G04770)"/>
    <property type="match status" value="1"/>
</dbReference>
<proteinExistence type="predicted"/>
<keyword evidence="4" id="KW-1185">Reference proteome</keyword>
<dbReference type="EMBL" id="JARKIE010000025">
    <property type="protein sequence ID" value="KAJ7698594.1"/>
    <property type="molecule type" value="Genomic_DNA"/>
</dbReference>
<organism evidence="3 4">
    <name type="scientific">Mycena rosella</name>
    <name type="common">Pink bonnet</name>
    <name type="synonym">Agaricus rosellus</name>
    <dbReference type="NCBI Taxonomy" id="1033263"/>
    <lineage>
        <taxon>Eukaryota</taxon>
        <taxon>Fungi</taxon>
        <taxon>Dikarya</taxon>
        <taxon>Basidiomycota</taxon>
        <taxon>Agaricomycotina</taxon>
        <taxon>Agaricomycetes</taxon>
        <taxon>Agaricomycetidae</taxon>
        <taxon>Agaricales</taxon>
        <taxon>Marasmiineae</taxon>
        <taxon>Mycenaceae</taxon>
        <taxon>Mycena</taxon>
    </lineage>
</organism>
<dbReference type="InterPro" id="IPR005914">
    <property type="entry name" value="Acac_CoA_synth"/>
</dbReference>
<reference evidence="3" key="1">
    <citation type="submission" date="2023-03" db="EMBL/GenBank/DDBJ databases">
        <title>Massive genome expansion in bonnet fungi (Mycena s.s.) driven by repeated elements and novel gene families across ecological guilds.</title>
        <authorList>
            <consortium name="Lawrence Berkeley National Laboratory"/>
            <person name="Harder C.B."/>
            <person name="Miyauchi S."/>
            <person name="Viragh M."/>
            <person name="Kuo A."/>
            <person name="Thoen E."/>
            <person name="Andreopoulos B."/>
            <person name="Lu D."/>
            <person name="Skrede I."/>
            <person name="Drula E."/>
            <person name="Henrissat B."/>
            <person name="Morin E."/>
            <person name="Kohler A."/>
            <person name="Barry K."/>
            <person name="LaButti K."/>
            <person name="Morin E."/>
            <person name="Salamov A."/>
            <person name="Lipzen A."/>
            <person name="Mereny Z."/>
            <person name="Hegedus B."/>
            <person name="Baldrian P."/>
            <person name="Stursova M."/>
            <person name="Weitz H."/>
            <person name="Taylor A."/>
            <person name="Grigoriev I.V."/>
            <person name="Nagy L.G."/>
            <person name="Martin F."/>
            <person name="Kauserud H."/>
        </authorList>
    </citation>
    <scope>NUCLEOTIDE SEQUENCE</scope>
    <source>
        <strain evidence="3">CBHHK067</strain>
    </source>
</reference>
<dbReference type="PANTHER" id="PTHR42921">
    <property type="entry name" value="ACETOACETYL-COA SYNTHETASE"/>
    <property type="match status" value="1"/>
</dbReference>
<feature type="transmembrane region" description="Helical" evidence="1">
    <location>
        <begin position="145"/>
        <end position="170"/>
    </location>
</feature>
<keyword evidence="1" id="KW-0812">Transmembrane</keyword>
<evidence type="ECO:0000256" key="1">
    <source>
        <dbReference type="SAM" id="Phobius"/>
    </source>
</evidence>
<feature type="domain" description="AMP-dependent synthetase/ligase" evidence="2">
    <location>
        <begin position="96"/>
        <end position="477"/>
    </location>
</feature>
<evidence type="ECO:0000259" key="2">
    <source>
        <dbReference type="Pfam" id="PF00501"/>
    </source>
</evidence>
<dbReference type="InterPro" id="IPR042099">
    <property type="entry name" value="ANL_N_sf"/>
</dbReference>
<dbReference type="Gene3D" id="3.30.300.30">
    <property type="match status" value="1"/>
</dbReference>
<dbReference type="Gene3D" id="3.40.50.12780">
    <property type="entry name" value="N-terminal domain of ligase-like"/>
    <property type="match status" value="1"/>
</dbReference>
<keyword evidence="1" id="KW-0472">Membrane</keyword>
<protein>
    <submittedName>
        <fullName evidence="3">Acetoacetyl-CoA synthetase</fullName>
    </submittedName>
</protein>
<sequence>MGPYFENPKPLWTPPRPPFTAAERLRQLINRKHGLHLENYHDLHKYSVESYTFWLDLWEFLDIISSVPPKKVIENGIMPEVPVWFPEARLNYAENHLYRTDDAIACTAGGETGVVRDYSYRQLRELVRQMACAMRRHGLQTGDRVAAIVNNTITAVVICFAAASIGAIFMSTGSDMGTPTILGRFCQVKPKFVFAETEVLYGGNVIDLAPKISEILQALSKHGLQQAITLPSLVTGKEITILNSSPLSKFLSLDDGHELVFEQLPFGHPLFILYTSGTSGTPKGLIHSAGGALMQTKKEIRIHFGANPGDAFFQWTTTGWMLWNGMLSNFSNGSRLVLYDGSPFHPDIRTFLKFVNDQGVSVFGTSPRFLAEIHGQGIKPLEIGPFEALQTLSSTGAVLTSPMFTWAQKAFGEHVHLTSTCGATDICATFVTGNNTMPVYAGETQCKTLGMDIQVYDSQGNNIEHTGVPGEMVVVRPHPSLPLYLWGDESGKKYRETYYSMYPGVWRQGDFIVINPATKGIKILGRSDGVLNPSGVRFGAAEIYSVLEQFSSEINDSLCVGQQRPQDTSERVLLFLKMRPGHPLDDRLVAKIKSAIRTALSARHVPAFVLPVEDIPVCGSKYCRLSL</sequence>
<dbReference type="SUPFAM" id="SSF56801">
    <property type="entry name" value="Acetyl-CoA synthetase-like"/>
    <property type="match status" value="1"/>
</dbReference>
<gene>
    <name evidence="3" type="ORF">B0H17DRAFT_1050148</name>
</gene>
<evidence type="ECO:0000313" key="4">
    <source>
        <dbReference type="Proteomes" id="UP001221757"/>
    </source>
</evidence>
<dbReference type="Proteomes" id="UP001221757">
    <property type="component" value="Unassembled WGS sequence"/>
</dbReference>
<name>A0AAD7GP86_MYCRO</name>
<dbReference type="Pfam" id="PF00501">
    <property type="entry name" value="AMP-binding"/>
    <property type="match status" value="1"/>
</dbReference>
<accession>A0AAD7GP86</accession>
<dbReference type="PROSITE" id="PS00455">
    <property type="entry name" value="AMP_BINDING"/>
    <property type="match status" value="1"/>
</dbReference>
<dbReference type="GO" id="GO:0030729">
    <property type="term" value="F:acetoacetate-CoA ligase activity"/>
    <property type="evidence" value="ECO:0007669"/>
    <property type="project" value="InterPro"/>
</dbReference>
<dbReference type="InterPro" id="IPR020845">
    <property type="entry name" value="AMP-binding_CS"/>
</dbReference>
<dbReference type="InterPro" id="IPR000873">
    <property type="entry name" value="AMP-dep_synth/lig_dom"/>
</dbReference>
<comment type="caution">
    <text evidence="3">The sequence shown here is derived from an EMBL/GenBank/DDBJ whole genome shotgun (WGS) entry which is preliminary data.</text>
</comment>
<dbReference type="InterPro" id="IPR045851">
    <property type="entry name" value="AMP-bd_C_sf"/>
</dbReference>
<keyword evidence="1" id="KW-1133">Transmembrane helix</keyword>
<evidence type="ECO:0000313" key="3">
    <source>
        <dbReference type="EMBL" id="KAJ7698594.1"/>
    </source>
</evidence>
<dbReference type="NCBIfam" id="TIGR01217">
    <property type="entry name" value="ac_ac_CoA_syn"/>
    <property type="match status" value="1"/>
</dbReference>